<name>A0ABS9ZY24_9SPHI</name>
<sequence length="431" mass="48955">MPVQSENQINHNSDEITEIITAIPSWILRRGIMLILFLLLAIILLSAFIQYPDVVKMPLKVNSVNSPKGLLAMQSGKLVKLLVNDGAVVEAKTPLAFIESTANHEDVIRLSNKLNWLNKSLNGDSAQIQAGIFDNQLILGELQPSYQVFYQEYLQYVNTQKGGLYQSQKSYLQRDLLDLKRLEEQIKEQKKVQEMEFANAQTEYEAYRKLRSKNVISESEYRQQENKYLASKYPLQQTTTSLLNNKSNVLAKQKELVALEYTIKEQQSKFLQALNSMINQTNDWLLQYVVSTPISGKISYAGILQENQNITAKQEMFVVNPGNAGFFGEVQIPQFNMGKINVGQEALIKLRSYPFEEYGMIHGKVSFITDAALKDSVFIAKIDFNKFEQKNTSRPVILKPGMMADAEIITQKSSLLQRFTRNITKMLNSGG</sequence>
<keyword evidence="2" id="KW-1133">Transmembrane helix</keyword>
<dbReference type="PANTHER" id="PTHR30386:SF28">
    <property type="entry name" value="EXPORTED PROTEIN"/>
    <property type="match status" value="1"/>
</dbReference>
<feature type="domain" description="AprE-like beta-barrel" evidence="3">
    <location>
        <begin position="329"/>
        <end position="411"/>
    </location>
</feature>
<dbReference type="Proteomes" id="UP001165460">
    <property type="component" value="Unassembled WGS sequence"/>
</dbReference>
<dbReference type="InterPro" id="IPR050739">
    <property type="entry name" value="MFP"/>
</dbReference>
<feature type="transmembrane region" description="Helical" evidence="2">
    <location>
        <begin position="32"/>
        <end position="51"/>
    </location>
</feature>
<dbReference type="Gene3D" id="2.40.30.170">
    <property type="match status" value="1"/>
</dbReference>
<reference evidence="4" key="1">
    <citation type="submission" date="2022-03" db="EMBL/GenBank/DDBJ databases">
        <authorList>
            <person name="Woo C.Y."/>
        </authorList>
    </citation>
    <scope>NUCLEOTIDE SEQUENCE</scope>
    <source>
        <strain evidence="4">CYS-01</strain>
    </source>
</reference>
<proteinExistence type="predicted"/>
<keyword evidence="2" id="KW-0812">Transmembrane</keyword>
<keyword evidence="2" id="KW-0472">Membrane</keyword>
<dbReference type="RefSeq" id="WP_243362341.1">
    <property type="nucleotide sequence ID" value="NZ_JALGBH010000002.1"/>
</dbReference>
<evidence type="ECO:0000313" key="4">
    <source>
        <dbReference type="EMBL" id="MCJ0743231.1"/>
    </source>
</evidence>
<dbReference type="InterPro" id="IPR058982">
    <property type="entry name" value="Beta-barrel_AprE"/>
</dbReference>
<organism evidence="4 5">
    <name type="scientific">Pedobacter montanisoli</name>
    <dbReference type="NCBI Taxonomy" id="2923277"/>
    <lineage>
        <taxon>Bacteria</taxon>
        <taxon>Pseudomonadati</taxon>
        <taxon>Bacteroidota</taxon>
        <taxon>Sphingobacteriia</taxon>
        <taxon>Sphingobacteriales</taxon>
        <taxon>Sphingobacteriaceae</taxon>
        <taxon>Pedobacter</taxon>
    </lineage>
</organism>
<feature type="coiled-coil region" evidence="1">
    <location>
        <begin position="172"/>
        <end position="227"/>
    </location>
</feature>
<dbReference type="PRINTS" id="PR01490">
    <property type="entry name" value="RTXTOXIND"/>
</dbReference>
<evidence type="ECO:0000313" key="5">
    <source>
        <dbReference type="Proteomes" id="UP001165460"/>
    </source>
</evidence>
<dbReference type="PANTHER" id="PTHR30386">
    <property type="entry name" value="MEMBRANE FUSION SUBUNIT OF EMRAB-TOLC MULTIDRUG EFFLUX PUMP"/>
    <property type="match status" value="1"/>
</dbReference>
<keyword evidence="5" id="KW-1185">Reference proteome</keyword>
<evidence type="ECO:0000256" key="1">
    <source>
        <dbReference type="SAM" id="Coils"/>
    </source>
</evidence>
<evidence type="ECO:0000259" key="3">
    <source>
        <dbReference type="Pfam" id="PF26002"/>
    </source>
</evidence>
<gene>
    <name evidence="4" type="ORF">MMF97_10945</name>
</gene>
<evidence type="ECO:0000256" key="2">
    <source>
        <dbReference type="SAM" id="Phobius"/>
    </source>
</evidence>
<protein>
    <submittedName>
        <fullName evidence="4">HlyD family secretion protein</fullName>
    </submittedName>
</protein>
<accession>A0ABS9ZY24</accession>
<keyword evidence="1" id="KW-0175">Coiled coil</keyword>
<comment type="caution">
    <text evidence="4">The sequence shown here is derived from an EMBL/GenBank/DDBJ whole genome shotgun (WGS) entry which is preliminary data.</text>
</comment>
<dbReference type="EMBL" id="JALGBH010000002">
    <property type="protein sequence ID" value="MCJ0743231.1"/>
    <property type="molecule type" value="Genomic_DNA"/>
</dbReference>
<dbReference type="Pfam" id="PF26002">
    <property type="entry name" value="Beta-barrel_AprE"/>
    <property type="match status" value="1"/>
</dbReference>